<evidence type="ECO:0000256" key="1">
    <source>
        <dbReference type="SAM" id="MobiDB-lite"/>
    </source>
</evidence>
<feature type="region of interest" description="Disordered" evidence="1">
    <location>
        <begin position="1"/>
        <end position="24"/>
    </location>
</feature>
<name>A0A382S9N6_9ZZZZ</name>
<sequence length="82" mass="9193">MKLLNNPMTDGVEATPLTRPGTLGVSEDAEYRSLPVLEHSHPPFGEHIHRAEKDGPFRLLYLGYRFIHVGYCEVGVPVGRHL</sequence>
<gene>
    <name evidence="2" type="ORF">METZ01_LOCUS358712</name>
</gene>
<feature type="non-terminal residue" evidence="2">
    <location>
        <position position="82"/>
    </location>
</feature>
<dbReference type="EMBL" id="UINC01127016">
    <property type="protein sequence ID" value="SVD05858.1"/>
    <property type="molecule type" value="Genomic_DNA"/>
</dbReference>
<organism evidence="2">
    <name type="scientific">marine metagenome</name>
    <dbReference type="NCBI Taxonomy" id="408172"/>
    <lineage>
        <taxon>unclassified sequences</taxon>
        <taxon>metagenomes</taxon>
        <taxon>ecological metagenomes</taxon>
    </lineage>
</organism>
<proteinExistence type="predicted"/>
<dbReference type="AlphaFoldDB" id="A0A382S9N6"/>
<reference evidence="2" key="1">
    <citation type="submission" date="2018-05" db="EMBL/GenBank/DDBJ databases">
        <authorList>
            <person name="Lanie J.A."/>
            <person name="Ng W.-L."/>
            <person name="Kazmierczak K.M."/>
            <person name="Andrzejewski T.M."/>
            <person name="Davidsen T.M."/>
            <person name="Wayne K.J."/>
            <person name="Tettelin H."/>
            <person name="Glass J.I."/>
            <person name="Rusch D."/>
            <person name="Podicherti R."/>
            <person name="Tsui H.-C.T."/>
            <person name="Winkler M.E."/>
        </authorList>
    </citation>
    <scope>NUCLEOTIDE SEQUENCE</scope>
</reference>
<accession>A0A382S9N6</accession>
<evidence type="ECO:0000313" key="2">
    <source>
        <dbReference type="EMBL" id="SVD05858.1"/>
    </source>
</evidence>
<protein>
    <submittedName>
        <fullName evidence="2">Uncharacterized protein</fullName>
    </submittedName>
</protein>